<keyword evidence="2" id="KW-1185">Reference proteome</keyword>
<gene>
    <name evidence="1" type="ORF">SVUK_LOCUS18410</name>
</gene>
<proteinExistence type="predicted"/>
<dbReference type="Gene3D" id="3.40.50.410">
    <property type="entry name" value="von Willebrand factor, type A domain"/>
    <property type="match status" value="1"/>
</dbReference>
<dbReference type="OrthoDB" id="17307at2759"/>
<reference evidence="1 2" key="1">
    <citation type="submission" date="2018-11" db="EMBL/GenBank/DDBJ databases">
        <authorList>
            <consortium name="Pathogen Informatics"/>
        </authorList>
    </citation>
    <scope>NUCLEOTIDE SEQUENCE [LARGE SCALE GENOMIC DNA]</scope>
</reference>
<dbReference type="EMBL" id="UYYB01122946">
    <property type="protein sequence ID" value="VDM83412.1"/>
    <property type="molecule type" value="Genomic_DNA"/>
</dbReference>
<sequence>MSTLALLVEGSACAWGKLAVLHGSETINDVIRALVDIICQFASIYLRIQSAAAFCVRKQDKAKGKQFLSALEDEDIQLFRKMNQLLYNSQRGTAVDASVAMLNALRETLRDSANSDDDRMGSPLAAVLSHAICHLKRTDGAGSLHNDATTTSSSSGRIIIVAMTVDFGTEHG</sequence>
<name>A0A3P7LW99_STRVU</name>
<dbReference type="InterPro" id="IPR036465">
    <property type="entry name" value="vWFA_dom_sf"/>
</dbReference>
<protein>
    <submittedName>
        <fullName evidence="1">Uncharacterized protein</fullName>
    </submittedName>
</protein>
<evidence type="ECO:0000313" key="2">
    <source>
        <dbReference type="Proteomes" id="UP000270094"/>
    </source>
</evidence>
<evidence type="ECO:0000313" key="1">
    <source>
        <dbReference type="EMBL" id="VDM83412.1"/>
    </source>
</evidence>
<dbReference type="AlphaFoldDB" id="A0A3P7LW99"/>
<accession>A0A3P7LW99</accession>
<organism evidence="1 2">
    <name type="scientific">Strongylus vulgaris</name>
    <name type="common">Blood worm</name>
    <dbReference type="NCBI Taxonomy" id="40348"/>
    <lineage>
        <taxon>Eukaryota</taxon>
        <taxon>Metazoa</taxon>
        <taxon>Ecdysozoa</taxon>
        <taxon>Nematoda</taxon>
        <taxon>Chromadorea</taxon>
        <taxon>Rhabditida</taxon>
        <taxon>Rhabditina</taxon>
        <taxon>Rhabditomorpha</taxon>
        <taxon>Strongyloidea</taxon>
        <taxon>Strongylidae</taxon>
        <taxon>Strongylus</taxon>
    </lineage>
</organism>
<dbReference type="Proteomes" id="UP000270094">
    <property type="component" value="Unassembled WGS sequence"/>
</dbReference>